<organism evidence="4 5">
    <name type="scientific">Digitaria exilis</name>
    <dbReference type="NCBI Taxonomy" id="1010633"/>
    <lineage>
        <taxon>Eukaryota</taxon>
        <taxon>Viridiplantae</taxon>
        <taxon>Streptophyta</taxon>
        <taxon>Embryophyta</taxon>
        <taxon>Tracheophyta</taxon>
        <taxon>Spermatophyta</taxon>
        <taxon>Magnoliopsida</taxon>
        <taxon>Liliopsida</taxon>
        <taxon>Poales</taxon>
        <taxon>Poaceae</taxon>
        <taxon>PACMAD clade</taxon>
        <taxon>Panicoideae</taxon>
        <taxon>Panicodae</taxon>
        <taxon>Paniceae</taxon>
        <taxon>Anthephorinae</taxon>
        <taxon>Digitaria</taxon>
    </lineage>
</organism>
<dbReference type="Pfam" id="PF13947">
    <property type="entry name" value="GUB_WAK_bind"/>
    <property type="match status" value="1"/>
</dbReference>
<comment type="caution">
    <text evidence="4">The sequence shown here is derived from an EMBL/GenBank/DDBJ whole genome shotgun (WGS) entry which is preliminary data.</text>
</comment>
<sequence length="155" mass="16716">MAALQLSAAAAAAGLPQRIAKPGCNTTCDNVSVPCPFGFSPGCYWPGLNLTCDTSHEDGTPRLLLGDGTLWVTEIFIENAAVRVMRAGSSVVINATGTELNSDGWNVSFGRGFTEYGYKLSYANELVVFGCNVVATGEDSIRQWRKTPENHRRLR</sequence>
<comment type="subcellular location">
    <subcellularLocation>
        <location evidence="1">Membrane</location>
        <topology evidence="1">Single-pass membrane protein</topology>
    </subcellularLocation>
</comment>
<dbReference type="GO" id="GO:0030247">
    <property type="term" value="F:polysaccharide binding"/>
    <property type="evidence" value="ECO:0007669"/>
    <property type="project" value="InterPro"/>
</dbReference>
<dbReference type="AlphaFoldDB" id="A0A835F7V0"/>
<dbReference type="InterPro" id="IPR025287">
    <property type="entry name" value="WAK_GUB"/>
</dbReference>
<evidence type="ECO:0000313" key="4">
    <source>
        <dbReference type="EMBL" id="KAF8730920.1"/>
    </source>
</evidence>
<evidence type="ECO:0000256" key="1">
    <source>
        <dbReference type="ARBA" id="ARBA00004167"/>
    </source>
</evidence>
<dbReference type="PANTHER" id="PTHR33491">
    <property type="entry name" value="OSJNBA0016N04.9 PROTEIN"/>
    <property type="match status" value="1"/>
</dbReference>
<keyword evidence="5" id="KW-1185">Reference proteome</keyword>
<evidence type="ECO:0000259" key="3">
    <source>
        <dbReference type="Pfam" id="PF13947"/>
    </source>
</evidence>
<evidence type="ECO:0000256" key="2">
    <source>
        <dbReference type="ARBA" id="ARBA00022729"/>
    </source>
</evidence>
<gene>
    <name evidence="4" type="ORF">HU200_016794</name>
</gene>
<dbReference type="OrthoDB" id="683325at2759"/>
<name>A0A835F7V0_9POAL</name>
<dbReference type="GO" id="GO:0016020">
    <property type="term" value="C:membrane"/>
    <property type="evidence" value="ECO:0007669"/>
    <property type="project" value="UniProtKB-SubCell"/>
</dbReference>
<proteinExistence type="predicted"/>
<reference evidence="4" key="1">
    <citation type="submission" date="2020-07" db="EMBL/GenBank/DDBJ databases">
        <title>Genome sequence and genetic diversity analysis of an under-domesticated orphan crop, white fonio (Digitaria exilis).</title>
        <authorList>
            <person name="Bennetzen J.L."/>
            <person name="Chen S."/>
            <person name="Ma X."/>
            <person name="Wang X."/>
            <person name="Yssel A.E.J."/>
            <person name="Chaluvadi S.R."/>
            <person name="Johnson M."/>
            <person name="Gangashetty P."/>
            <person name="Hamidou F."/>
            <person name="Sanogo M.D."/>
            <person name="Zwaenepoel A."/>
            <person name="Wallace J."/>
            <person name="Van De Peer Y."/>
            <person name="Van Deynze A."/>
        </authorList>
    </citation>
    <scope>NUCLEOTIDE SEQUENCE</scope>
    <source>
        <tissue evidence="4">Leaves</tissue>
    </source>
</reference>
<accession>A0A835F7V0</accession>
<feature type="domain" description="Wall-associated receptor kinase galacturonan-binding" evidence="3">
    <location>
        <begin position="24"/>
        <end position="85"/>
    </location>
</feature>
<keyword evidence="2" id="KW-0732">Signal</keyword>
<evidence type="ECO:0000313" key="5">
    <source>
        <dbReference type="Proteomes" id="UP000636709"/>
    </source>
</evidence>
<dbReference type="EMBL" id="JACEFO010001613">
    <property type="protein sequence ID" value="KAF8730920.1"/>
    <property type="molecule type" value="Genomic_DNA"/>
</dbReference>
<dbReference type="Proteomes" id="UP000636709">
    <property type="component" value="Unassembled WGS sequence"/>
</dbReference>
<protein>
    <recommendedName>
        <fullName evidence="3">Wall-associated receptor kinase galacturonan-binding domain-containing protein</fullName>
    </recommendedName>
</protein>